<keyword evidence="3" id="KW-0413">Isomerase</keyword>
<proteinExistence type="inferred from homology"/>
<dbReference type="GO" id="GO:0006457">
    <property type="term" value="P:protein folding"/>
    <property type="evidence" value="ECO:0007669"/>
    <property type="project" value="TreeGrafter"/>
</dbReference>
<dbReference type="Pfam" id="PF00085">
    <property type="entry name" value="Thioredoxin"/>
    <property type="match status" value="3"/>
</dbReference>
<dbReference type="Pfam" id="PF13848">
    <property type="entry name" value="Thioredoxin_6"/>
    <property type="match status" value="1"/>
</dbReference>
<dbReference type="InterPro" id="IPR013766">
    <property type="entry name" value="Thioredoxin_domain"/>
</dbReference>
<dbReference type="PANTHER" id="PTHR18929">
    <property type="entry name" value="PROTEIN DISULFIDE ISOMERASE"/>
    <property type="match status" value="1"/>
</dbReference>
<evidence type="ECO:0000256" key="1">
    <source>
        <dbReference type="ARBA" id="ARBA00006347"/>
    </source>
</evidence>
<organism evidence="3 4">
    <name type="scientific">Teladorsagia circumcincta</name>
    <name type="common">Brown stomach worm</name>
    <name type="synonym">Ostertagia circumcincta</name>
    <dbReference type="NCBI Taxonomy" id="45464"/>
    <lineage>
        <taxon>Eukaryota</taxon>
        <taxon>Metazoa</taxon>
        <taxon>Ecdysozoa</taxon>
        <taxon>Nematoda</taxon>
        <taxon>Chromadorea</taxon>
        <taxon>Rhabditida</taxon>
        <taxon>Rhabditina</taxon>
        <taxon>Rhabditomorpha</taxon>
        <taxon>Strongyloidea</taxon>
        <taxon>Trichostrongylidae</taxon>
        <taxon>Teladorsagia</taxon>
    </lineage>
</organism>
<feature type="domain" description="Thioredoxin" evidence="2">
    <location>
        <begin position="480"/>
        <end position="621"/>
    </location>
</feature>
<dbReference type="AlphaFoldDB" id="A0A2G9UML3"/>
<dbReference type="InterPro" id="IPR036249">
    <property type="entry name" value="Thioredoxin-like_sf"/>
</dbReference>
<reference evidence="3 4" key="1">
    <citation type="submission" date="2015-09" db="EMBL/GenBank/DDBJ databases">
        <title>Draft genome of the parasitic nematode Teladorsagia circumcincta isolate WARC Sus (inbred).</title>
        <authorList>
            <person name="Mitreva M."/>
        </authorList>
    </citation>
    <scope>NUCLEOTIDE SEQUENCE [LARGE SCALE GENOMIC DNA]</scope>
    <source>
        <strain evidence="3 4">S</strain>
    </source>
</reference>
<evidence type="ECO:0000259" key="2">
    <source>
        <dbReference type="PROSITE" id="PS51352"/>
    </source>
</evidence>
<accession>A0A2G9UML3</accession>
<dbReference type="OrthoDB" id="427280at2759"/>
<dbReference type="GO" id="GO:0005783">
    <property type="term" value="C:endoplasmic reticulum"/>
    <property type="evidence" value="ECO:0007669"/>
    <property type="project" value="TreeGrafter"/>
</dbReference>
<dbReference type="CDD" id="cd02995">
    <property type="entry name" value="PDI_a_PDI_a'_C"/>
    <property type="match status" value="1"/>
</dbReference>
<dbReference type="GO" id="GO:0034976">
    <property type="term" value="P:response to endoplasmic reticulum stress"/>
    <property type="evidence" value="ECO:0007669"/>
    <property type="project" value="TreeGrafter"/>
</dbReference>
<name>A0A2G9UML3_TELCI</name>
<dbReference type="GO" id="GO:0009986">
    <property type="term" value="C:cell surface"/>
    <property type="evidence" value="ECO:0007669"/>
    <property type="project" value="TreeGrafter"/>
</dbReference>
<comment type="similarity">
    <text evidence="1">Belongs to the protein disulfide isomerase family.</text>
</comment>
<dbReference type="GO" id="GO:0003756">
    <property type="term" value="F:protein disulfide isomerase activity"/>
    <property type="evidence" value="ECO:0007669"/>
    <property type="project" value="TreeGrafter"/>
</dbReference>
<dbReference type="PANTHER" id="PTHR18929:SF210">
    <property type="entry name" value="PROTEIN DISULFIDE-ISOMERASE A4"/>
    <property type="match status" value="1"/>
</dbReference>
<gene>
    <name evidence="3" type="ORF">TELCIR_07142</name>
</gene>
<evidence type="ECO:0000313" key="4">
    <source>
        <dbReference type="Proteomes" id="UP000230423"/>
    </source>
</evidence>
<dbReference type="EMBL" id="KZ346097">
    <property type="protein sequence ID" value="PIO70972.1"/>
    <property type="molecule type" value="Genomic_DNA"/>
</dbReference>
<feature type="domain" description="Thioredoxin" evidence="2">
    <location>
        <begin position="113"/>
        <end position="231"/>
    </location>
</feature>
<dbReference type="Gene3D" id="3.40.30.10">
    <property type="entry name" value="Glutaredoxin"/>
    <property type="match status" value="5"/>
</dbReference>
<evidence type="ECO:0000313" key="3">
    <source>
        <dbReference type="EMBL" id="PIO70972.1"/>
    </source>
</evidence>
<keyword evidence="4" id="KW-1185">Reference proteome</keyword>
<sequence>MALSYALRIWVIFHVWLLADSEKMKFLRVLSLLLLCAFFTCSLTEKKYDDCASALESAMKTLNDPDLANNVPTEIICEKLNLFGDGILEMSNALDGALKEYKNMFRLLTTLLFLLGVASGDEEFKKEDGIYVLTNKTFDDFVKANPTFLAEFSSPKCHHCREFAPVYAKIASQVNIPSVKIDVGVEKELEERYQIEAMPAIKLWQNGEGPENYYGDTELEEIVEWVLTRTDPNFKPPPSAVITLTSANFTEYLAEQALCLVEFHAPWCCEELNYHIEKAARKLKDEGSPIKLAKVDAEAEKELARKYVVGFPTLVVMRHGRRSEYKGSEDAARIFDIMKELAIPAVKKLANASLVEGFMEKEDVTIKFQNIGYTTDTKTFKKFDAKPDDVIIFYPTMFQSKFEPKSRKFNKADATPEELAFFIHEHCTPLVGKRTRKNVATRYNKFPLVVVYYNVDFSLQYREGSDYWRQKVLNVAQKYQKEGYRFAVSDEEEFEEELQAAGLGRFADCKIGFAQGALVVGDESKDVVVELYSPQCHICQTFEPIYKEMANKFKKTQPNLIFTKFDATVNEVPVEFSITSYPTIFFVPSGKKSTPIKYGGNREEKDLIAFMELHAVKSFQKKEKEEL</sequence>
<dbReference type="SUPFAM" id="SSF52833">
    <property type="entry name" value="Thioredoxin-like"/>
    <property type="match status" value="3"/>
</dbReference>
<dbReference type="Proteomes" id="UP000230423">
    <property type="component" value="Unassembled WGS sequence"/>
</dbReference>
<dbReference type="CDD" id="cd02961">
    <property type="entry name" value="PDI_a_family"/>
    <property type="match status" value="2"/>
</dbReference>
<protein>
    <submittedName>
        <fullName evidence="3">Protein disulfide-isomerase domain protein</fullName>
    </submittedName>
</protein>
<dbReference type="PROSITE" id="PS51352">
    <property type="entry name" value="THIOREDOXIN_2"/>
    <property type="match status" value="2"/>
</dbReference>